<dbReference type="InterPro" id="IPR036942">
    <property type="entry name" value="Beta-barrel_TonB_sf"/>
</dbReference>
<dbReference type="Gene3D" id="2.170.130.10">
    <property type="entry name" value="TonB-dependent receptor, plug domain"/>
    <property type="match status" value="1"/>
</dbReference>
<evidence type="ECO:0000256" key="3">
    <source>
        <dbReference type="ARBA" id="ARBA00023237"/>
    </source>
</evidence>
<dbReference type="Pfam" id="PF07715">
    <property type="entry name" value="Plug"/>
    <property type="match status" value="1"/>
</dbReference>
<dbReference type="Pfam" id="PF00593">
    <property type="entry name" value="TonB_dep_Rec_b-barrel"/>
    <property type="match status" value="1"/>
</dbReference>
<evidence type="ECO:0000259" key="7">
    <source>
        <dbReference type="Pfam" id="PF00593"/>
    </source>
</evidence>
<evidence type="ECO:0000313" key="10">
    <source>
        <dbReference type="Proteomes" id="UP000321250"/>
    </source>
</evidence>
<keyword evidence="3" id="KW-0998">Cell outer membrane</keyword>
<dbReference type="InterPro" id="IPR012910">
    <property type="entry name" value="Plug_dom"/>
</dbReference>
<evidence type="ECO:0000256" key="2">
    <source>
        <dbReference type="ARBA" id="ARBA00023136"/>
    </source>
</evidence>
<sequence>MTDFATASRRFSRLSGVSGTALALSLLLPASAFAQAAAIPQTATPGTPAQTDPSPAQTAIAPAEGANDPAATTAAPQTVDADSDADIVVTGFRRSLDAALNVKRESVSAVDAIVAEDIAKFPDQNLAESLQRIPGISIQRDAGEGRAITVRGLGAQFTRVRVNGMETVATSTDGASANRDRAFDFNVFASELFNSIVVHKTAEASLDEGSLGAVVDLNTGNPLGGKAGFTFVASAQASYNDLSKNTRPRLAGLLSFKSPDGTFGASVSAAYSKTDNLELGNNTTRWAQARFDSVNGTPCFFNSNTGTTRVANAGGFYRPSAACDQAALAFHPRIPRYGEIFHGRERLGITGSVQWSPSDATKISIDGLYSRFKETREEKWGEVLLRSNERSIDLSNVQYDNNNNLIAATLNDAWVRTEHYLRKSKTEFYQLGGSWDQDVTDRLRFTLMGGFSKSTASIPVETTFVFDDRDATGYRYDYTNSRSPLLTFGTSVTDPANFQLAEIRDRPSETVNKFRTAQLRTEYDVAEGFKLKLGGLYRKFSFDTEAYTRDAVICPAAGRDVVLGTITCSAASLFGPTAVYGYPAGNLGETFTVGKAGQPSGNTNAFLIPNIDASAAFTGLYNRPKVADAGNIRSVSEEVTGGYGEVDVKGSVLGLDYAANAGVRYVHTAQSSTGLNNGLAVTIARSYDDWLPAINVALFPTSTVILRGAISKVLTRPTLGNLTPGGSVDGFNYRVTFGNPQLDPFRATAFDLAAEWYFAPQSIFSVAAFKKKVESFPVSQSVSGSFESTGLPRSVIPPSSPAALPQNADQLYTITSPVNGSGASLKGVEIALQTTFRFLPGFLKNFGAIANATFIDSTATYTVQGPTVNPCVAGATPAAACTFGPNVSVSRKGTLFGLSKRQYNGTLYYEDAKFSARSSISYRGPYVDQNSATGNVFEGYNSTINVDASVRYKLTPSLEISLEGTNLTDEYRDRYTDLDANRNYENNHFGRTFLAGARFKM</sequence>
<dbReference type="InterPro" id="IPR000531">
    <property type="entry name" value="Beta-barrel_TonB"/>
</dbReference>
<comment type="subcellular location">
    <subcellularLocation>
        <location evidence="1 4">Cell outer membrane</location>
    </subcellularLocation>
</comment>
<evidence type="ECO:0000256" key="5">
    <source>
        <dbReference type="SAM" id="MobiDB-lite"/>
    </source>
</evidence>
<feature type="chain" id="PRO_5022697610" evidence="6">
    <location>
        <begin position="35"/>
        <end position="1001"/>
    </location>
</feature>
<keyword evidence="10" id="KW-1185">Reference proteome</keyword>
<dbReference type="Proteomes" id="UP000321250">
    <property type="component" value="Unassembled WGS sequence"/>
</dbReference>
<feature type="region of interest" description="Disordered" evidence="5">
    <location>
        <begin position="42"/>
        <end position="61"/>
    </location>
</feature>
<keyword evidence="4" id="KW-0798">TonB box</keyword>
<organism evidence="9 10">
    <name type="scientific">Sphingomonas ginsenosidivorax</name>
    <dbReference type="NCBI Taxonomy" id="862135"/>
    <lineage>
        <taxon>Bacteria</taxon>
        <taxon>Pseudomonadati</taxon>
        <taxon>Pseudomonadota</taxon>
        <taxon>Alphaproteobacteria</taxon>
        <taxon>Sphingomonadales</taxon>
        <taxon>Sphingomonadaceae</taxon>
        <taxon>Sphingomonas</taxon>
    </lineage>
</organism>
<keyword evidence="6" id="KW-0732">Signal</keyword>
<dbReference type="InterPro" id="IPR010104">
    <property type="entry name" value="TonB_rcpt_bac"/>
</dbReference>
<dbReference type="EMBL" id="VOQR01000001">
    <property type="protein sequence ID" value="TXC72641.1"/>
    <property type="molecule type" value="Genomic_DNA"/>
</dbReference>
<dbReference type="AlphaFoldDB" id="A0A5C6UK94"/>
<name>A0A5C6UK94_9SPHN</name>
<dbReference type="PANTHER" id="PTHR40980">
    <property type="entry name" value="PLUG DOMAIN-CONTAINING PROTEIN"/>
    <property type="match status" value="1"/>
</dbReference>
<evidence type="ECO:0000256" key="6">
    <source>
        <dbReference type="SAM" id="SignalP"/>
    </source>
</evidence>
<comment type="similarity">
    <text evidence="4">Belongs to the TonB-dependent receptor family.</text>
</comment>
<dbReference type="CDD" id="cd01347">
    <property type="entry name" value="ligand_gated_channel"/>
    <property type="match status" value="1"/>
</dbReference>
<gene>
    <name evidence="9" type="ORF">FSB78_18065</name>
</gene>
<evidence type="ECO:0000259" key="8">
    <source>
        <dbReference type="Pfam" id="PF07715"/>
    </source>
</evidence>
<dbReference type="PANTHER" id="PTHR40980:SF3">
    <property type="entry name" value="TONB-DEPENDENT RECEPTOR-LIKE BETA-BARREL DOMAIN-CONTAINING PROTEIN"/>
    <property type="match status" value="1"/>
</dbReference>
<keyword evidence="2 4" id="KW-0472">Membrane</keyword>
<feature type="domain" description="TonB-dependent receptor plug" evidence="8">
    <location>
        <begin position="103"/>
        <end position="213"/>
    </location>
</feature>
<dbReference type="SUPFAM" id="SSF56935">
    <property type="entry name" value="Porins"/>
    <property type="match status" value="1"/>
</dbReference>
<feature type="signal peptide" evidence="6">
    <location>
        <begin position="1"/>
        <end position="34"/>
    </location>
</feature>
<evidence type="ECO:0000256" key="1">
    <source>
        <dbReference type="ARBA" id="ARBA00004442"/>
    </source>
</evidence>
<dbReference type="InterPro" id="IPR037066">
    <property type="entry name" value="Plug_dom_sf"/>
</dbReference>
<dbReference type="NCBIfam" id="TIGR01782">
    <property type="entry name" value="TonB-Xanth-Caul"/>
    <property type="match status" value="1"/>
</dbReference>
<dbReference type="RefSeq" id="WP_147083913.1">
    <property type="nucleotide sequence ID" value="NZ_VOQR01000001.1"/>
</dbReference>
<dbReference type="OrthoDB" id="5476657at2"/>
<evidence type="ECO:0000313" key="9">
    <source>
        <dbReference type="EMBL" id="TXC72641.1"/>
    </source>
</evidence>
<proteinExistence type="inferred from homology"/>
<reference evidence="9 10" key="1">
    <citation type="journal article" date="2013" name="Antonie Van Leeuwenhoek">
        <title>Sphingomonas ginsenosidivorax sp. nov., with the ability to transform ginsenosides.</title>
        <authorList>
            <person name="Jin X.F."/>
            <person name="Kim J.K."/>
            <person name="Liu Q.M."/>
            <person name="Kang M.S."/>
            <person name="He D."/>
            <person name="Jin F.X."/>
            <person name="Kim S.C."/>
            <person name="Im W.T."/>
        </authorList>
    </citation>
    <scope>NUCLEOTIDE SEQUENCE [LARGE SCALE GENOMIC DNA]</scope>
    <source>
        <strain evidence="9 10">KHI67</strain>
    </source>
</reference>
<accession>A0A5C6UK94</accession>
<keyword evidence="9" id="KW-0675">Receptor</keyword>
<protein>
    <submittedName>
        <fullName evidence="9">TonB-dependent receptor</fullName>
    </submittedName>
</protein>
<comment type="caution">
    <text evidence="9">The sequence shown here is derived from an EMBL/GenBank/DDBJ whole genome shotgun (WGS) entry which is preliminary data.</text>
</comment>
<evidence type="ECO:0000256" key="4">
    <source>
        <dbReference type="RuleBase" id="RU003357"/>
    </source>
</evidence>
<dbReference type="Gene3D" id="2.40.170.20">
    <property type="entry name" value="TonB-dependent receptor, beta-barrel domain"/>
    <property type="match status" value="1"/>
</dbReference>
<feature type="domain" description="TonB-dependent receptor-like beta-barrel" evidence="7">
    <location>
        <begin position="468"/>
        <end position="967"/>
    </location>
</feature>
<dbReference type="GO" id="GO:0009279">
    <property type="term" value="C:cell outer membrane"/>
    <property type="evidence" value="ECO:0007669"/>
    <property type="project" value="UniProtKB-SubCell"/>
</dbReference>